<dbReference type="EMBL" id="QGMZ01000015">
    <property type="protein sequence ID" value="PWR74871.1"/>
    <property type="molecule type" value="Genomic_DNA"/>
</dbReference>
<gene>
    <name evidence="1" type="ORF">DLD82_08225</name>
</gene>
<accession>A0A2V2NGY0</accession>
<reference evidence="1 2" key="1">
    <citation type="submission" date="2018-05" db="EMBL/GenBank/DDBJ databases">
        <title>Draft genome of Methanospirillum stamsii Pt1.</title>
        <authorList>
            <person name="Dueholm M.S."/>
            <person name="Nielsen P.H."/>
            <person name="Bakmann L.F."/>
            <person name="Otzen D.E."/>
        </authorList>
    </citation>
    <scope>NUCLEOTIDE SEQUENCE [LARGE SCALE GENOMIC DNA]</scope>
    <source>
        <strain evidence="1 2">Pt1</strain>
    </source>
</reference>
<sequence>MINKKTPGVFTRTVTSVTTAKNHQNQILGTIIKLFPYWGVYCKFIRRPGPEKIQMSLFFDILQMEYSLN</sequence>
<keyword evidence="2" id="KW-1185">Reference proteome</keyword>
<name>A0A2V2NGY0_9EURY</name>
<dbReference type="AlphaFoldDB" id="A0A2V2NGY0"/>
<comment type="caution">
    <text evidence="1">The sequence shown here is derived from an EMBL/GenBank/DDBJ whole genome shotgun (WGS) entry which is preliminary data.</text>
</comment>
<evidence type="ECO:0000313" key="1">
    <source>
        <dbReference type="EMBL" id="PWR74871.1"/>
    </source>
</evidence>
<protein>
    <submittedName>
        <fullName evidence="1">Uncharacterized protein</fullName>
    </submittedName>
</protein>
<dbReference type="Proteomes" id="UP000245934">
    <property type="component" value="Unassembled WGS sequence"/>
</dbReference>
<evidence type="ECO:0000313" key="2">
    <source>
        <dbReference type="Proteomes" id="UP000245934"/>
    </source>
</evidence>
<proteinExistence type="predicted"/>
<organism evidence="1 2">
    <name type="scientific">Methanospirillum stamsii</name>
    <dbReference type="NCBI Taxonomy" id="1277351"/>
    <lineage>
        <taxon>Archaea</taxon>
        <taxon>Methanobacteriati</taxon>
        <taxon>Methanobacteriota</taxon>
        <taxon>Stenosarchaea group</taxon>
        <taxon>Methanomicrobia</taxon>
        <taxon>Methanomicrobiales</taxon>
        <taxon>Methanospirillaceae</taxon>
        <taxon>Methanospirillum</taxon>
    </lineage>
</organism>